<proteinExistence type="predicted"/>
<dbReference type="EMBL" id="MLCN01000033">
    <property type="protein sequence ID" value="ONG38473.1"/>
    <property type="molecule type" value="Genomic_DNA"/>
</dbReference>
<sequence>MRWIAEYNNKAIAGDSTVCDDFTDDVEVNIFAETLQGHWEVEGGKDEICGYLRQASAAFIVLQASTNTQFDSLQIERGGFPWTTAQVKYHYKASMQADRIPTMTVDGNDTLILSKGVFSGLKIKLLESKSATIIGHE</sequence>
<dbReference type="OrthoDB" id="8809063at2"/>
<evidence type="ECO:0000313" key="2">
    <source>
        <dbReference type="Proteomes" id="UP000192132"/>
    </source>
</evidence>
<comment type="caution">
    <text evidence="1">The sequence shown here is derived from an EMBL/GenBank/DDBJ whole genome shotgun (WGS) entry which is preliminary data.</text>
</comment>
<dbReference type="RefSeq" id="WP_076878938.1">
    <property type="nucleotide sequence ID" value="NZ_MLCN01000033.1"/>
</dbReference>
<accession>A0A1S8CSV0</accession>
<organism evidence="1 2">
    <name type="scientific">Alkanindiges hydrocarboniclasticus</name>
    <dbReference type="NCBI Taxonomy" id="1907941"/>
    <lineage>
        <taxon>Bacteria</taxon>
        <taxon>Pseudomonadati</taxon>
        <taxon>Pseudomonadota</taxon>
        <taxon>Gammaproteobacteria</taxon>
        <taxon>Moraxellales</taxon>
        <taxon>Moraxellaceae</taxon>
        <taxon>Alkanindiges</taxon>
    </lineage>
</organism>
<dbReference type="STRING" id="1907941.BKE30_12535"/>
<reference evidence="1 2" key="1">
    <citation type="submission" date="2016-10" db="EMBL/GenBank/DDBJ databases">
        <title>Draft Genome sequence of Alkanindiges sp. strain H1.</title>
        <authorList>
            <person name="Subhash Y."/>
            <person name="Lee S."/>
        </authorList>
    </citation>
    <scope>NUCLEOTIDE SEQUENCE [LARGE SCALE GENOMIC DNA]</scope>
    <source>
        <strain evidence="1 2">H1</strain>
    </source>
</reference>
<evidence type="ECO:0000313" key="1">
    <source>
        <dbReference type="EMBL" id="ONG38473.1"/>
    </source>
</evidence>
<gene>
    <name evidence="1" type="ORF">BKE30_12535</name>
</gene>
<dbReference type="AlphaFoldDB" id="A0A1S8CSV0"/>
<protein>
    <submittedName>
        <fullName evidence="1">Uncharacterized protein</fullName>
    </submittedName>
</protein>
<name>A0A1S8CSV0_9GAMM</name>
<dbReference type="Proteomes" id="UP000192132">
    <property type="component" value="Unassembled WGS sequence"/>
</dbReference>
<keyword evidence="2" id="KW-1185">Reference proteome</keyword>